<evidence type="ECO:0000313" key="1">
    <source>
        <dbReference type="EMBL" id="SQA94601.1"/>
    </source>
</evidence>
<gene>
    <name evidence="1" type="ORF">NCTC11545_01792</name>
</gene>
<protein>
    <submittedName>
        <fullName evidence="1">Uncharacterized protein</fullName>
    </submittedName>
</protein>
<proteinExistence type="predicted"/>
<organism evidence="1 2">
    <name type="scientific">Capnocytophaga ochracea</name>
    <dbReference type="NCBI Taxonomy" id="1018"/>
    <lineage>
        <taxon>Bacteria</taxon>
        <taxon>Pseudomonadati</taxon>
        <taxon>Bacteroidota</taxon>
        <taxon>Flavobacteriia</taxon>
        <taxon>Flavobacteriales</taxon>
        <taxon>Flavobacteriaceae</taxon>
        <taxon>Capnocytophaga</taxon>
    </lineage>
</organism>
<reference evidence="1 2" key="1">
    <citation type="submission" date="2018-06" db="EMBL/GenBank/DDBJ databases">
        <authorList>
            <consortium name="Pathogen Informatics"/>
            <person name="Doyle S."/>
        </authorList>
    </citation>
    <scope>NUCLEOTIDE SEQUENCE [LARGE SCALE GENOMIC DNA]</scope>
    <source>
        <strain evidence="1 2">NCTC11545</strain>
    </source>
</reference>
<dbReference type="EMBL" id="UAVS01000006">
    <property type="protein sequence ID" value="SQA94601.1"/>
    <property type="molecule type" value="Genomic_DNA"/>
</dbReference>
<evidence type="ECO:0000313" key="2">
    <source>
        <dbReference type="Proteomes" id="UP000250169"/>
    </source>
</evidence>
<dbReference type="Proteomes" id="UP000250169">
    <property type="component" value="Unassembled WGS sequence"/>
</dbReference>
<dbReference type="AlphaFoldDB" id="A0A2X2SY19"/>
<sequence length="51" mass="6122">MIISRFIFFKSKNKNICTKKIVFQKKSVTFAGSNYYQIIKKENYVRHCIKS</sequence>
<name>A0A2X2SY19_CAPOC</name>
<accession>A0A2X2SY19</accession>